<feature type="compositionally biased region" description="Low complexity" evidence="1">
    <location>
        <begin position="31"/>
        <end position="43"/>
    </location>
</feature>
<sequence length="406" mass="45613">MLSCCQLASSVSKVACISLHDARLASTTITRRSCPSSSSFHTSSARRRPLDAQKPPRQTNSSSSSSSLFSTEDTSWLSMLEEPDGRDLKKGNARTKVAPVSRPRQSMTERESKVLTDMLDMIFTPQKDHRDASKDTSAQAPAPPQDEVGPTQVNDLFGRLRRLATRRPTQKAVAATAELFDMKKEQMNACTSDQELLAWAAREVFDESVKYEAAAKRASADGVQKKKVLPPLQSPAYPQMIAYLMRTFREHYRDPNLALYIFKYAQKLSTVSYTFGCSTDAYNELIETRWTAFKDLKAVLAALKEMDVNAVPSNNRTQQLVEHIRQDIGYDIHAEQDPSSKLLMEIEEVLAIIAGGKKTEYTGLGAWKKSQDMNSDEGFDDWSKLDLLDFNPNIEQLKLRGRKRLQ</sequence>
<feature type="compositionally biased region" description="Polar residues" evidence="1">
    <location>
        <begin position="68"/>
        <end position="77"/>
    </location>
</feature>
<dbReference type="PANTHER" id="PTHR39468:SF1">
    <property type="entry name" value="MTF2-LIKE C-TERMINAL DOMAIN-CONTAINING PROTEIN"/>
    <property type="match status" value="1"/>
</dbReference>
<dbReference type="PANTHER" id="PTHR39468">
    <property type="entry name" value="CHROMOSOME 7, WHOLE GENOME SHOTGUN SEQUENCE"/>
    <property type="match status" value="1"/>
</dbReference>
<accession>A0A0D2MBH9</accession>
<feature type="domain" description="Mtf2-like C-terminal" evidence="2">
    <location>
        <begin position="177"/>
        <end position="339"/>
    </location>
</feature>
<dbReference type="STRING" id="945553.A0A0D2MBH9"/>
<feature type="region of interest" description="Disordered" evidence="1">
    <location>
        <begin position="31"/>
        <end position="110"/>
    </location>
</feature>
<dbReference type="Proteomes" id="UP000054270">
    <property type="component" value="Unassembled WGS sequence"/>
</dbReference>
<dbReference type="GO" id="GO:0005739">
    <property type="term" value="C:mitochondrion"/>
    <property type="evidence" value="ECO:0007669"/>
    <property type="project" value="InterPro"/>
</dbReference>
<evidence type="ECO:0000313" key="4">
    <source>
        <dbReference type="Proteomes" id="UP000054270"/>
    </source>
</evidence>
<gene>
    <name evidence="3" type="ORF">HYPSUDRAFT_68321</name>
</gene>
<dbReference type="AlphaFoldDB" id="A0A0D2MBH9"/>
<name>A0A0D2MBH9_HYPSF</name>
<evidence type="ECO:0000259" key="2">
    <source>
        <dbReference type="Pfam" id="PF19189"/>
    </source>
</evidence>
<protein>
    <recommendedName>
        <fullName evidence="2">Mtf2-like C-terminal domain-containing protein</fullName>
    </recommendedName>
</protein>
<dbReference type="OrthoDB" id="2444174at2759"/>
<organism evidence="3 4">
    <name type="scientific">Hypholoma sublateritium (strain FD-334 SS-4)</name>
    <dbReference type="NCBI Taxonomy" id="945553"/>
    <lineage>
        <taxon>Eukaryota</taxon>
        <taxon>Fungi</taxon>
        <taxon>Dikarya</taxon>
        <taxon>Basidiomycota</taxon>
        <taxon>Agaricomycotina</taxon>
        <taxon>Agaricomycetes</taxon>
        <taxon>Agaricomycetidae</taxon>
        <taxon>Agaricales</taxon>
        <taxon>Agaricineae</taxon>
        <taxon>Strophariaceae</taxon>
        <taxon>Hypholoma</taxon>
    </lineage>
</organism>
<proteinExistence type="predicted"/>
<feature type="region of interest" description="Disordered" evidence="1">
    <location>
        <begin position="127"/>
        <end position="152"/>
    </location>
</feature>
<evidence type="ECO:0000313" key="3">
    <source>
        <dbReference type="EMBL" id="KJA20783.1"/>
    </source>
</evidence>
<reference evidence="4" key="1">
    <citation type="submission" date="2014-04" db="EMBL/GenBank/DDBJ databases">
        <title>Evolutionary Origins and Diversification of the Mycorrhizal Mutualists.</title>
        <authorList>
            <consortium name="DOE Joint Genome Institute"/>
            <consortium name="Mycorrhizal Genomics Consortium"/>
            <person name="Kohler A."/>
            <person name="Kuo A."/>
            <person name="Nagy L.G."/>
            <person name="Floudas D."/>
            <person name="Copeland A."/>
            <person name="Barry K.W."/>
            <person name="Cichocki N."/>
            <person name="Veneault-Fourrey C."/>
            <person name="LaButti K."/>
            <person name="Lindquist E.A."/>
            <person name="Lipzen A."/>
            <person name="Lundell T."/>
            <person name="Morin E."/>
            <person name="Murat C."/>
            <person name="Riley R."/>
            <person name="Ohm R."/>
            <person name="Sun H."/>
            <person name="Tunlid A."/>
            <person name="Henrissat B."/>
            <person name="Grigoriev I.V."/>
            <person name="Hibbett D.S."/>
            <person name="Martin F."/>
        </authorList>
    </citation>
    <scope>NUCLEOTIDE SEQUENCE [LARGE SCALE GENOMIC DNA]</scope>
    <source>
        <strain evidence="4">FD-334 SS-4</strain>
    </source>
</reference>
<dbReference type="InterPro" id="IPR043837">
    <property type="entry name" value="Mtf2-like_C"/>
</dbReference>
<keyword evidence="4" id="KW-1185">Reference proteome</keyword>
<dbReference type="InterPro" id="IPR040009">
    <property type="entry name" value="Mtf2/C5D6.12-like"/>
</dbReference>
<evidence type="ECO:0000256" key="1">
    <source>
        <dbReference type="SAM" id="MobiDB-lite"/>
    </source>
</evidence>
<dbReference type="Pfam" id="PF19189">
    <property type="entry name" value="Mtf2"/>
    <property type="match status" value="1"/>
</dbReference>
<dbReference type="EMBL" id="KN817564">
    <property type="protein sequence ID" value="KJA20783.1"/>
    <property type="molecule type" value="Genomic_DNA"/>
</dbReference>